<comment type="caution">
    <text evidence="2">The sequence shown here is derived from an EMBL/GenBank/DDBJ whole genome shotgun (WGS) entry which is preliminary data.</text>
</comment>
<dbReference type="EC" id="1.6.5.5" evidence="2"/>
<dbReference type="PROSITE" id="PS01162">
    <property type="entry name" value="QOR_ZETA_CRYSTAL"/>
    <property type="match status" value="1"/>
</dbReference>
<keyword evidence="3" id="KW-1185">Reference proteome</keyword>
<dbReference type="Pfam" id="PF08240">
    <property type="entry name" value="ADH_N"/>
    <property type="match status" value="1"/>
</dbReference>
<dbReference type="GO" id="GO:0008270">
    <property type="term" value="F:zinc ion binding"/>
    <property type="evidence" value="ECO:0007669"/>
    <property type="project" value="InterPro"/>
</dbReference>
<dbReference type="EMBL" id="JACHGB010000008">
    <property type="protein sequence ID" value="MBB5273672.1"/>
    <property type="molecule type" value="Genomic_DNA"/>
</dbReference>
<dbReference type="PANTHER" id="PTHR43677:SF4">
    <property type="entry name" value="QUINONE OXIDOREDUCTASE-LIKE PROTEIN 2"/>
    <property type="match status" value="1"/>
</dbReference>
<dbReference type="RefSeq" id="WP_183970537.1">
    <property type="nucleotide sequence ID" value="NZ_BAABEW010000013.1"/>
</dbReference>
<gene>
    <name evidence="2" type="ORF">HNQ70_003703</name>
</gene>
<feature type="domain" description="Enoyl reductase (ER)" evidence="1">
    <location>
        <begin position="27"/>
        <end position="339"/>
    </location>
</feature>
<dbReference type="InterPro" id="IPR013149">
    <property type="entry name" value="ADH-like_C"/>
</dbReference>
<dbReference type="AlphaFoldDB" id="A0A7W8MAH3"/>
<name>A0A7W8MAH3_9BURK</name>
<dbReference type="CDD" id="cd08241">
    <property type="entry name" value="QOR1"/>
    <property type="match status" value="1"/>
</dbReference>
<dbReference type="SMART" id="SM00829">
    <property type="entry name" value="PKS_ER"/>
    <property type="match status" value="1"/>
</dbReference>
<reference evidence="2 3" key="1">
    <citation type="submission" date="2020-08" db="EMBL/GenBank/DDBJ databases">
        <title>Genomic Encyclopedia of Type Strains, Phase IV (KMG-IV): sequencing the most valuable type-strain genomes for metagenomic binning, comparative biology and taxonomic classification.</title>
        <authorList>
            <person name="Goeker M."/>
        </authorList>
    </citation>
    <scope>NUCLEOTIDE SEQUENCE [LARGE SCALE GENOMIC DNA]</scope>
    <source>
        <strain evidence="2 3">DSM 29781</strain>
    </source>
</reference>
<accession>A0A7W8MAH3</accession>
<evidence type="ECO:0000313" key="2">
    <source>
        <dbReference type="EMBL" id="MBB5273672.1"/>
    </source>
</evidence>
<protein>
    <submittedName>
        <fullName evidence="2">NADPH2:quinone reductase</fullName>
        <ecNumber evidence="2">1.6.5.5</ecNumber>
    </submittedName>
</protein>
<dbReference type="InterPro" id="IPR013154">
    <property type="entry name" value="ADH-like_N"/>
</dbReference>
<dbReference type="InterPro" id="IPR011032">
    <property type="entry name" value="GroES-like_sf"/>
</dbReference>
<dbReference type="GO" id="GO:0003960">
    <property type="term" value="F:quinone reductase (NADPH) activity"/>
    <property type="evidence" value="ECO:0007669"/>
    <property type="project" value="UniProtKB-EC"/>
</dbReference>
<dbReference type="InterPro" id="IPR036291">
    <property type="entry name" value="NAD(P)-bd_dom_sf"/>
</dbReference>
<evidence type="ECO:0000259" key="1">
    <source>
        <dbReference type="SMART" id="SM00829"/>
    </source>
</evidence>
<keyword evidence="2" id="KW-0560">Oxidoreductase</keyword>
<dbReference type="Pfam" id="PF00107">
    <property type="entry name" value="ADH_zinc_N"/>
    <property type="match status" value="1"/>
</dbReference>
<sequence>MTDIQRATAPGTTTDTYRAFVCHRLSEDLSGVELRSLPRFAPGPREVAVDLRAASVNFPDLLMTKGLYQFRPDPPFVLGMEGAGIVAAVGSEVREFSVGDRVLAHQKTGCYAERIVLPSTSVRALPAGHDFAQGAAFQAAAITSYVALVRKGGLAAGETLLVHGASGGVGMAAVQLGRHLGARVIATGTSDEKLAIVRAQGADEVINLTREDLRERVKELTGGRGADVIYDPIGGDVFDASTRCIAWDGRLLVIGFVSGRIPTIAANIPLIKGFSVVGVRAGEYGRRDPLKGAENLRAIDLLAEQGVFRPHISDRFPLERALDALRHIADRKVVGKVVIEMPARG</sequence>
<dbReference type="InterPro" id="IPR051397">
    <property type="entry name" value="Zn-ADH-like_protein"/>
</dbReference>
<dbReference type="SUPFAM" id="SSF51735">
    <property type="entry name" value="NAD(P)-binding Rossmann-fold domains"/>
    <property type="match status" value="1"/>
</dbReference>
<dbReference type="Gene3D" id="3.90.180.10">
    <property type="entry name" value="Medium-chain alcohol dehydrogenases, catalytic domain"/>
    <property type="match status" value="1"/>
</dbReference>
<dbReference type="Gene3D" id="3.40.50.720">
    <property type="entry name" value="NAD(P)-binding Rossmann-like Domain"/>
    <property type="match status" value="1"/>
</dbReference>
<dbReference type="PANTHER" id="PTHR43677">
    <property type="entry name" value="SHORT-CHAIN DEHYDROGENASE/REDUCTASE"/>
    <property type="match status" value="1"/>
</dbReference>
<evidence type="ECO:0000313" key="3">
    <source>
        <dbReference type="Proteomes" id="UP000532440"/>
    </source>
</evidence>
<dbReference type="Proteomes" id="UP000532440">
    <property type="component" value="Unassembled WGS sequence"/>
</dbReference>
<dbReference type="InterPro" id="IPR002364">
    <property type="entry name" value="Quin_OxRdtase/zeta-crystal_CS"/>
</dbReference>
<dbReference type="InterPro" id="IPR020843">
    <property type="entry name" value="ER"/>
</dbReference>
<dbReference type="SUPFAM" id="SSF50129">
    <property type="entry name" value="GroES-like"/>
    <property type="match status" value="1"/>
</dbReference>
<proteinExistence type="predicted"/>
<organism evidence="2 3">
    <name type="scientific">Quisquiliibacterium transsilvanicum</name>
    <dbReference type="NCBI Taxonomy" id="1549638"/>
    <lineage>
        <taxon>Bacteria</taxon>
        <taxon>Pseudomonadati</taxon>
        <taxon>Pseudomonadota</taxon>
        <taxon>Betaproteobacteria</taxon>
        <taxon>Burkholderiales</taxon>
        <taxon>Burkholderiaceae</taxon>
        <taxon>Quisquiliibacterium</taxon>
    </lineage>
</organism>